<keyword evidence="2" id="KW-0560">Oxidoreductase</keyword>
<dbReference type="EC" id="1.4.1.13" evidence="2"/>
<evidence type="ECO:0000313" key="2">
    <source>
        <dbReference type="EMBL" id="CAA9392849.1"/>
    </source>
</evidence>
<accession>A0A6J4NVF6</accession>
<organism evidence="2">
    <name type="scientific">uncultured Ramlibacter sp</name>
    <dbReference type="NCBI Taxonomy" id="260755"/>
    <lineage>
        <taxon>Bacteria</taxon>
        <taxon>Pseudomonadati</taxon>
        <taxon>Pseudomonadota</taxon>
        <taxon>Betaproteobacteria</taxon>
        <taxon>Burkholderiales</taxon>
        <taxon>Comamonadaceae</taxon>
        <taxon>Ramlibacter</taxon>
        <taxon>environmental samples</taxon>
    </lineage>
</organism>
<evidence type="ECO:0000256" key="1">
    <source>
        <dbReference type="SAM" id="MobiDB-lite"/>
    </source>
</evidence>
<feature type="compositionally biased region" description="Gly residues" evidence="1">
    <location>
        <begin position="103"/>
        <end position="112"/>
    </location>
</feature>
<feature type="non-terminal residue" evidence="2">
    <location>
        <position position="1"/>
    </location>
</feature>
<feature type="non-terminal residue" evidence="2">
    <location>
        <position position="120"/>
    </location>
</feature>
<name>A0A6J4NVF6_9BURK</name>
<reference evidence="2" key="1">
    <citation type="submission" date="2020-02" db="EMBL/GenBank/DDBJ databases">
        <authorList>
            <person name="Meier V. D."/>
        </authorList>
    </citation>
    <scope>NUCLEOTIDE SEQUENCE</scope>
    <source>
        <strain evidence="2">AVDCRST_MAG51</strain>
    </source>
</reference>
<feature type="compositionally biased region" description="Basic and acidic residues" evidence="1">
    <location>
        <begin position="91"/>
        <end position="101"/>
    </location>
</feature>
<sequence>LPQLRRADRVHRERLHRVRCLRRHLPHGLHHLHGRRRGSRVAPAPEGAGPQPGPGPVRRRAAEDGKDHGEGRGRVPALRALRGALPHRRVGHAEVPAEHHPGGTPGPRGCTGPGARSRGM</sequence>
<feature type="region of interest" description="Disordered" evidence="1">
    <location>
        <begin position="24"/>
        <end position="120"/>
    </location>
</feature>
<proteinExistence type="predicted"/>
<feature type="compositionally biased region" description="Basic and acidic residues" evidence="1">
    <location>
        <begin position="60"/>
        <end position="73"/>
    </location>
</feature>
<dbReference type="EMBL" id="CADCUX010000124">
    <property type="protein sequence ID" value="CAA9392849.1"/>
    <property type="molecule type" value="Genomic_DNA"/>
</dbReference>
<dbReference type="GO" id="GO:0004355">
    <property type="term" value="F:glutamate synthase (NADPH) activity"/>
    <property type="evidence" value="ECO:0007669"/>
    <property type="project" value="UniProtKB-EC"/>
</dbReference>
<gene>
    <name evidence="2" type="ORF">AVDCRST_MAG51-447</name>
</gene>
<feature type="compositionally biased region" description="Basic residues" evidence="1">
    <location>
        <begin position="24"/>
        <end position="39"/>
    </location>
</feature>
<protein>
    <submittedName>
        <fullName evidence="2">Glutamate synthase [NADPH] small chain</fullName>
        <ecNumber evidence="2">1.4.1.13</ecNumber>
    </submittedName>
</protein>
<dbReference type="AlphaFoldDB" id="A0A6J4NVF6"/>